<evidence type="ECO:0000256" key="7">
    <source>
        <dbReference type="SAM" id="Phobius"/>
    </source>
</evidence>
<feature type="transmembrane region" description="Helical" evidence="7">
    <location>
        <begin position="12"/>
        <end position="33"/>
    </location>
</feature>
<evidence type="ECO:0000256" key="2">
    <source>
        <dbReference type="ARBA" id="ARBA00022490"/>
    </source>
</evidence>
<evidence type="ECO:0000256" key="5">
    <source>
        <dbReference type="ARBA" id="ARBA00023136"/>
    </source>
</evidence>
<dbReference type="InterPro" id="IPR041366">
    <property type="entry name" value="Pre-PUA"/>
</dbReference>
<feature type="transmembrane region" description="Helical" evidence="7">
    <location>
        <begin position="266"/>
        <end position="292"/>
    </location>
</feature>
<evidence type="ECO:0000256" key="4">
    <source>
        <dbReference type="ARBA" id="ARBA00022989"/>
    </source>
</evidence>
<dbReference type="PROSITE" id="PS50890">
    <property type="entry name" value="PUA"/>
    <property type="match status" value="1"/>
</dbReference>
<feature type="transmembrane region" description="Helical" evidence="7">
    <location>
        <begin position="234"/>
        <end position="254"/>
    </location>
</feature>
<feature type="domain" description="Eukaryotic translation initiation factor 2D-like PUA RNA-binding" evidence="9">
    <location>
        <begin position="451"/>
        <end position="531"/>
    </location>
</feature>
<dbReference type="InterPro" id="IPR015947">
    <property type="entry name" value="PUA-like_sf"/>
</dbReference>
<dbReference type="InterPro" id="IPR002293">
    <property type="entry name" value="AA/rel_permease1"/>
</dbReference>
<dbReference type="InterPro" id="IPR004521">
    <property type="entry name" value="Uncharacterised_CHP00451"/>
</dbReference>
<dbReference type="Pfam" id="PF17832">
    <property type="entry name" value="Pre-PUA"/>
    <property type="match status" value="1"/>
</dbReference>
<dbReference type="Pfam" id="PF26292">
    <property type="entry name" value="PUA_elF2D"/>
    <property type="match status" value="1"/>
</dbReference>
<organism evidence="10 11">
    <name type="scientific">Effrenium voratum</name>
    <dbReference type="NCBI Taxonomy" id="2562239"/>
    <lineage>
        <taxon>Eukaryota</taxon>
        <taxon>Sar</taxon>
        <taxon>Alveolata</taxon>
        <taxon>Dinophyceae</taxon>
        <taxon>Suessiales</taxon>
        <taxon>Symbiodiniaceae</taxon>
        <taxon>Effrenium</taxon>
    </lineage>
</organism>
<feature type="transmembrane region" description="Helical" evidence="7">
    <location>
        <begin position="208"/>
        <end position="227"/>
    </location>
</feature>
<evidence type="ECO:0000256" key="6">
    <source>
        <dbReference type="SAM" id="MobiDB-lite"/>
    </source>
</evidence>
<dbReference type="EMBL" id="CAUJNA010002013">
    <property type="protein sequence ID" value="CAJ1390166.1"/>
    <property type="molecule type" value="Genomic_DNA"/>
</dbReference>
<sequence>MIYVGGDLGKRFARGSSVLAVILILTMTTVAIIDFEASNFEPFIPPDMGIAGVLAGSVTTFFGFIGFDEVCCMAGEATNPRKTVPRALIGTLLCATVLPLAASLALVGFTPYTSIDPSSGFAVAFRDRGWTALAYAVQLGQLVVLFVVTYMCFLAQPRVFFALARDGLLPCRFAELNEAGEPWFATLMTGVLVVACGALLPFSTLANAISGGVCVNFNLVNCCMVVLRGGGQSCRLGGSLFGFNGFCLLTALLLRQVLGEDVEGMAHVWALAAASVAALATILCFVAITAYLRDQAASDNEADCGKLAVAVALGLAQGFELKREFVEIPESIVSRRYQMCRESDLSCARSCNMFKKAAAVAFKGETRIRGKEGKRLQEAVAAAHGEDLASVLLPNKADVIVRKAGGGSNLQFIFINSECLFVQLDGKADMGVGELMPTLLALWKVGAEAMLPSVVIQRPVAKFIFGGANVMAPGIHSVLPCKGEVAREGRLVAVRAEGNPGAAAVGRLRMPAASLPGPKGEAVEVLHYFGDAFWEAMGSPRPAGFVGDQIHSTSDTADAISAQPDEAETAAAAEAEAPGEDQSKATESAMVKDLEECLLQVQCVCMNCG</sequence>
<gene>
    <name evidence="10" type="ORF">EVOR1521_LOCUS15656</name>
</gene>
<feature type="region of interest" description="Disordered" evidence="6">
    <location>
        <begin position="554"/>
        <end position="587"/>
    </location>
</feature>
<feature type="transmembrane region" description="Helical" evidence="7">
    <location>
        <begin position="132"/>
        <end position="155"/>
    </location>
</feature>
<protein>
    <submittedName>
        <fullName evidence="10">Uncharacterized protein</fullName>
    </submittedName>
</protein>
<feature type="transmembrane region" description="Helical" evidence="7">
    <location>
        <begin position="88"/>
        <end position="112"/>
    </location>
</feature>
<keyword evidence="4 7" id="KW-1133">Transmembrane helix</keyword>
<dbReference type="AlphaFoldDB" id="A0AA36ILU0"/>
<keyword evidence="2" id="KW-0963">Cytoplasm</keyword>
<dbReference type="InterPro" id="IPR048248">
    <property type="entry name" value="PUA_eIF2d-like"/>
</dbReference>
<dbReference type="Gene3D" id="1.20.1740.10">
    <property type="entry name" value="Amino acid/polyamine transporter I"/>
    <property type="match status" value="1"/>
</dbReference>
<dbReference type="PANTHER" id="PTHR43243:SF82">
    <property type="entry name" value="CATIONIC AMINO ACID TRANSPORTER C-TERMINAL DOMAIN-CONTAINING PROTEIN"/>
    <property type="match status" value="1"/>
</dbReference>
<keyword evidence="5 7" id="KW-0472">Membrane</keyword>
<accession>A0AA36ILU0</accession>
<dbReference type="Gene3D" id="3.10.400.20">
    <property type="match status" value="1"/>
</dbReference>
<evidence type="ECO:0000259" key="8">
    <source>
        <dbReference type="Pfam" id="PF17832"/>
    </source>
</evidence>
<feature type="transmembrane region" description="Helical" evidence="7">
    <location>
        <begin position="48"/>
        <end position="67"/>
    </location>
</feature>
<name>A0AA36ILU0_9DINO</name>
<proteinExistence type="predicted"/>
<evidence type="ECO:0000259" key="9">
    <source>
        <dbReference type="Pfam" id="PF26292"/>
    </source>
</evidence>
<dbReference type="GO" id="GO:0016020">
    <property type="term" value="C:membrane"/>
    <property type="evidence" value="ECO:0007669"/>
    <property type="project" value="UniProtKB-SubCell"/>
</dbReference>
<reference evidence="10" key="1">
    <citation type="submission" date="2023-08" db="EMBL/GenBank/DDBJ databases">
        <authorList>
            <person name="Chen Y."/>
            <person name="Shah S."/>
            <person name="Dougan E. K."/>
            <person name="Thang M."/>
            <person name="Chan C."/>
        </authorList>
    </citation>
    <scope>NUCLEOTIDE SEQUENCE</scope>
</reference>
<comment type="caution">
    <text evidence="10">The sequence shown here is derived from an EMBL/GenBank/DDBJ whole genome shotgun (WGS) entry which is preliminary data.</text>
</comment>
<dbReference type="PANTHER" id="PTHR43243">
    <property type="entry name" value="INNER MEMBRANE TRANSPORTER YGJI-RELATED"/>
    <property type="match status" value="1"/>
</dbReference>
<evidence type="ECO:0000256" key="3">
    <source>
        <dbReference type="ARBA" id="ARBA00022692"/>
    </source>
</evidence>
<dbReference type="Pfam" id="PF13520">
    <property type="entry name" value="AA_permease_2"/>
    <property type="match status" value="1"/>
</dbReference>
<dbReference type="NCBIfam" id="TIGR00451">
    <property type="entry name" value="unchar_dom_2"/>
    <property type="match status" value="1"/>
</dbReference>
<dbReference type="GO" id="GO:0015171">
    <property type="term" value="F:amino acid transmembrane transporter activity"/>
    <property type="evidence" value="ECO:0007669"/>
    <property type="project" value="TreeGrafter"/>
</dbReference>
<dbReference type="SUPFAM" id="SSF88697">
    <property type="entry name" value="PUA domain-like"/>
    <property type="match status" value="1"/>
</dbReference>
<comment type="subcellular location">
    <subcellularLocation>
        <location evidence="1">Membrane</location>
        <topology evidence="1">Multi-pass membrane protein</topology>
    </subcellularLocation>
</comment>
<evidence type="ECO:0000313" key="10">
    <source>
        <dbReference type="EMBL" id="CAJ1390166.1"/>
    </source>
</evidence>
<feature type="domain" description="Pre-PUA" evidence="8">
    <location>
        <begin position="362"/>
        <end position="444"/>
    </location>
</feature>
<dbReference type="GO" id="GO:0003723">
    <property type="term" value="F:RNA binding"/>
    <property type="evidence" value="ECO:0007669"/>
    <property type="project" value="InterPro"/>
</dbReference>
<evidence type="ECO:0000256" key="1">
    <source>
        <dbReference type="ARBA" id="ARBA00004141"/>
    </source>
</evidence>
<keyword evidence="11" id="KW-1185">Reference proteome</keyword>
<dbReference type="Proteomes" id="UP001178507">
    <property type="component" value="Unassembled WGS sequence"/>
</dbReference>
<keyword evidence="3 7" id="KW-0812">Transmembrane</keyword>
<evidence type="ECO:0000313" key="11">
    <source>
        <dbReference type="Proteomes" id="UP001178507"/>
    </source>
</evidence>
<feature type="transmembrane region" description="Helical" evidence="7">
    <location>
        <begin position="182"/>
        <end position="202"/>
    </location>
</feature>